<dbReference type="EMBL" id="LR796315">
    <property type="protein sequence ID" value="CAB4135935.1"/>
    <property type="molecule type" value="Genomic_DNA"/>
</dbReference>
<sequence>MPKPKQQKPNFDIGDLLEFLNQPKVKAATNLSQGKLTSQDVMGVLGNNQSKAAPYSGFVADAYNNKVKTDYETAKFFADWFLPVSEGQRLVQGKSEPMDPLWAAMGIFPYGKVGKKLKSIKAPAKMILDAIGGGSKMGRNMTNQQFSGSTDYTYSPLELLLMQLQGG</sequence>
<gene>
    <name evidence="2" type="ORF">UFOVP1549_17</name>
    <name evidence="1" type="ORF">UFOVP303_16</name>
</gene>
<protein>
    <submittedName>
        <fullName evidence="1">Uncharacterized protein</fullName>
    </submittedName>
</protein>
<evidence type="ECO:0000313" key="1">
    <source>
        <dbReference type="EMBL" id="CAB4135935.1"/>
    </source>
</evidence>
<proteinExistence type="predicted"/>
<organism evidence="1">
    <name type="scientific">uncultured Caudovirales phage</name>
    <dbReference type="NCBI Taxonomy" id="2100421"/>
    <lineage>
        <taxon>Viruses</taxon>
        <taxon>Duplodnaviria</taxon>
        <taxon>Heunggongvirae</taxon>
        <taxon>Uroviricota</taxon>
        <taxon>Caudoviricetes</taxon>
        <taxon>Peduoviridae</taxon>
        <taxon>Maltschvirus</taxon>
        <taxon>Maltschvirus maltsch</taxon>
    </lineage>
</organism>
<reference evidence="1" key="1">
    <citation type="submission" date="2020-04" db="EMBL/GenBank/DDBJ databases">
        <authorList>
            <person name="Chiriac C."/>
            <person name="Salcher M."/>
            <person name="Ghai R."/>
            <person name="Kavagutti S V."/>
        </authorList>
    </citation>
    <scope>NUCLEOTIDE SEQUENCE</scope>
</reference>
<name>A0A6J5LNC1_9CAUD</name>
<accession>A0A6J5LNC1</accession>
<dbReference type="EMBL" id="LR798394">
    <property type="protein sequence ID" value="CAB5228501.1"/>
    <property type="molecule type" value="Genomic_DNA"/>
</dbReference>
<evidence type="ECO:0000313" key="2">
    <source>
        <dbReference type="EMBL" id="CAB5228501.1"/>
    </source>
</evidence>